<keyword evidence="2 5" id="KW-0145">Chemotaxis</keyword>
<reference evidence="10 11" key="1">
    <citation type="submission" date="2019-02" db="EMBL/GenBank/DDBJ databases">
        <title>Deep-cultivation of Planctomycetes and their phenomic and genomic characterization uncovers novel biology.</title>
        <authorList>
            <person name="Wiegand S."/>
            <person name="Jogler M."/>
            <person name="Boedeker C."/>
            <person name="Pinto D."/>
            <person name="Vollmers J."/>
            <person name="Rivas-Marin E."/>
            <person name="Kohn T."/>
            <person name="Peeters S.H."/>
            <person name="Heuer A."/>
            <person name="Rast P."/>
            <person name="Oberbeckmann S."/>
            <person name="Bunk B."/>
            <person name="Jeske O."/>
            <person name="Meyerdierks A."/>
            <person name="Storesund J.E."/>
            <person name="Kallscheuer N."/>
            <person name="Luecker S."/>
            <person name="Lage O.M."/>
            <person name="Pohl T."/>
            <person name="Merkel B.J."/>
            <person name="Hornburger P."/>
            <person name="Mueller R.-W."/>
            <person name="Bruemmer F."/>
            <person name="Labrenz M."/>
            <person name="Spormann A.M."/>
            <person name="Op den Camp H."/>
            <person name="Overmann J."/>
            <person name="Amann R."/>
            <person name="Jetten M.S.M."/>
            <person name="Mascher T."/>
            <person name="Medema M.H."/>
            <person name="Devos D.P."/>
            <person name="Kaster A.-K."/>
            <person name="Ovreas L."/>
            <person name="Rohde M."/>
            <person name="Galperin M.Y."/>
            <person name="Jogler C."/>
        </authorList>
    </citation>
    <scope>NUCLEOTIDE SEQUENCE [LARGE SCALE GENOMIC DNA]</scope>
    <source>
        <strain evidence="10 11">Poly30</strain>
    </source>
</reference>
<dbReference type="InterPro" id="IPR008248">
    <property type="entry name" value="CheB-like"/>
</dbReference>
<keyword evidence="1 5" id="KW-0963">Cytoplasm</keyword>
<evidence type="ECO:0000259" key="9">
    <source>
        <dbReference type="PROSITE" id="PS50122"/>
    </source>
</evidence>
<evidence type="ECO:0000256" key="7">
    <source>
        <dbReference type="PROSITE-ProRule" id="PRU00169"/>
    </source>
</evidence>
<dbReference type="SUPFAM" id="SSF52738">
    <property type="entry name" value="Methylesterase CheB, C-terminal domain"/>
    <property type="match status" value="1"/>
</dbReference>
<dbReference type="EMBL" id="CP036434">
    <property type="protein sequence ID" value="QDV04525.1"/>
    <property type="molecule type" value="Genomic_DNA"/>
</dbReference>
<protein>
    <recommendedName>
        <fullName evidence="5">Protein-glutamate methylesterase/protein-glutamine glutaminase</fullName>
        <ecNumber evidence="5">3.1.1.61</ecNumber>
        <ecNumber evidence="5">3.5.1.44</ecNumber>
    </recommendedName>
</protein>
<dbReference type="Pfam" id="PF00072">
    <property type="entry name" value="Response_reg"/>
    <property type="match status" value="1"/>
</dbReference>
<keyword evidence="3 5" id="KW-0378">Hydrolase</keyword>
<dbReference type="GO" id="GO:0008984">
    <property type="term" value="F:protein-glutamate methylesterase activity"/>
    <property type="evidence" value="ECO:0007669"/>
    <property type="project" value="UniProtKB-UniRule"/>
</dbReference>
<accession>A0A518EKB2</accession>
<dbReference type="PANTHER" id="PTHR42872:SF6">
    <property type="entry name" value="PROTEIN-GLUTAMATE METHYLESTERASE_PROTEIN-GLUTAMINE GLUTAMINASE"/>
    <property type="match status" value="1"/>
</dbReference>
<gene>
    <name evidence="10" type="primary">cheB2</name>
    <name evidence="5" type="synonym">cheB</name>
    <name evidence="10" type="ORF">Poly30_00160</name>
</gene>
<comment type="subcellular location">
    <subcellularLocation>
        <location evidence="5">Cytoplasm</location>
    </subcellularLocation>
</comment>
<dbReference type="SUPFAM" id="SSF52172">
    <property type="entry name" value="CheY-like"/>
    <property type="match status" value="1"/>
</dbReference>
<dbReference type="RefSeq" id="WP_145193968.1">
    <property type="nucleotide sequence ID" value="NZ_CP036434.1"/>
</dbReference>
<comment type="domain">
    <text evidence="5">Contains a C-terminal catalytic domain, and an N-terminal region which modulates catalytic activity.</text>
</comment>
<dbReference type="PIRSF" id="PIRSF000876">
    <property type="entry name" value="RR_chemtxs_CheB"/>
    <property type="match status" value="1"/>
</dbReference>
<dbReference type="CDD" id="cd17541">
    <property type="entry name" value="REC_CheB-like"/>
    <property type="match status" value="1"/>
</dbReference>
<comment type="catalytic activity">
    <reaction evidence="4 5">
        <text>[protein]-L-glutamate 5-O-methyl ester + H2O = L-glutamyl-[protein] + methanol + H(+)</text>
        <dbReference type="Rhea" id="RHEA:23236"/>
        <dbReference type="Rhea" id="RHEA-COMP:10208"/>
        <dbReference type="Rhea" id="RHEA-COMP:10311"/>
        <dbReference type="ChEBI" id="CHEBI:15377"/>
        <dbReference type="ChEBI" id="CHEBI:15378"/>
        <dbReference type="ChEBI" id="CHEBI:17790"/>
        <dbReference type="ChEBI" id="CHEBI:29973"/>
        <dbReference type="ChEBI" id="CHEBI:82795"/>
        <dbReference type="EC" id="3.1.1.61"/>
    </reaction>
</comment>
<feature type="modified residue" description="4-aspartylphosphate" evidence="5 7">
    <location>
        <position position="60"/>
    </location>
</feature>
<dbReference type="InterPro" id="IPR001789">
    <property type="entry name" value="Sig_transdc_resp-reg_receiver"/>
</dbReference>
<dbReference type="Gene3D" id="3.40.50.2300">
    <property type="match status" value="1"/>
</dbReference>
<dbReference type="PROSITE" id="PS50110">
    <property type="entry name" value="RESPONSE_REGULATORY"/>
    <property type="match status" value="1"/>
</dbReference>
<dbReference type="GO" id="GO:0000156">
    <property type="term" value="F:phosphorelay response regulator activity"/>
    <property type="evidence" value="ECO:0007669"/>
    <property type="project" value="InterPro"/>
</dbReference>
<keyword evidence="5 7" id="KW-0597">Phosphoprotein</keyword>
<evidence type="ECO:0000256" key="1">
    <source>
        <dbReference type="ARBA" id="ARBA00022490"/>
    </source>
</evidence>
<sequence length="361" mass="38208">MTAPPKRVKVLIVDDSALIRAHLKQQLSGVPFVEIVGLAPDPFVARDILMKQSPDIILLDMEMPRMDGLTLLRKIMQYKPTPTLVISSVTPKGSDTALACLEAGAIDVLCKPSSAYSIDELQDKILNWIREVGRQGSARMARRQASLAKIPDVGAAGAGVTSSIATTNRLVSIGCSAGGPETLRHLLGALPRNSPGIVIVQHMGPEFLKQMATRLDQASRVEVKLAEDGDSILPGRVLLAPGDIHMEIVRSGARYAVALKRGDRVSGHMPAVDVLFESTAKAAGKNALGVILTGMGNDGALGMKKMRDAGARTIAQDEESCIVYGMPARAVEAGGVMESLPLGAIPKRIVDFGNAGIRQSA</sequence>
<dbReference type="Gene3D" id="3.40.50.180">
    <property type="entry name" value="Methylesterase CheB, C-terminal domain"/>
    <property type="match status" value="1"/>
</dbReference>
<dbReference type="GO" id="GO:0005737">
    <property type="term" value="C:cytoplasm"/>
    <property type="evidence" value="ECO:0007669"/>
    <property type="project" value="UniProtKB-SubCell"/>
</dbReference>
<dbReference type="InterPro" id="IPR011006">
    <property type="entry name" value="CheY-like_superfamily"/>
</dbReference>
<evidence type="ECO:0000256" key="3">
    <source>
        <dbReference type="ARBA" id="ARBA00022801"/>
    </source>
</evidence>
<dbReference type="NCBIfam" id="NF001965">
    <property type="entry name" value="PRK00742.1"/>
    <property type="match status" value="1"/>
</dbReference>
<evidence type="ECO:0000256" key="4">
    <source>
        <dbReference type="ARBA" id="ARBA00048267"/>
    </source>
</evidence>
<dbReference type="AlphaFoldDB" id="A0A518EKB2"/>
<dbReference type="HAMAP" id="MF_00099">
    <property type="entry name" value="CheB_chemtxs"/>
    <property type="match status" value="1"/>
</dbReference>
<dbReference type="EC" id="3.1.1.61" evidence="5"/>
<evidence type="ECO:0000313" key="10">
    <source>
        <dbReference type="EMBL" id="QDV04525.1"/>
    </source>
</evidence>
<dbReference type="PANTHER" id="PTHR42872">
    <property type="entry name" value="PROTEIN-GLUTAMATE METHYLESTERASE/PROTEIN-GLUTAMINE GLUTAMINASE"/>
    <property type="match status" value="1"/>
</dbReference>
<evidence type="ECO:0000256" key="2">
    <source>
        <dbReference type="ARBA" id="ARBA00022500"/>
    </source>
</evidence>
<comment type="catalytic activity">
    <reaction evidence="5">
        <text>L-glutaminyl-[protein] + H2O = L-glutamyl-[protein] + NH4(+)</text>
        <dbReference type="Rhea" id="RHEA:16441"/>
        <dbReference type="Rhea" id="RHEA-COMP:10207"/>
        <dbReference type="Rhea" id="RHEA-COMP:10208"/>
        <dbReference type="ChEBI" id="CHEBI:15377"/>
        <dbReference type="ChEBI" id="CHEBI:28938"/>
        <dbReference type="ChEBI" id="CHEBI:29973"/>
        <dbReference type="ChEBI" id="CHEBI:30011"/>
        <dbReference type="EC" id="3.5.1.44"/>
    </reaction>
</comment>
<proteinExistence type="inferred from homology"/>
<dbReference type="InterPro" id="IPR035909">
    <property type="entry name" value="CheB_C"/>
</dbReference>
<evidence type="ECO:0000259" key="8">
    <source>
        <dbReference type="PROSITE" id="PS50110"/>
    </source>
</evidence>
<keyword evidence="11" id="KW-1185">Reference proteome</keyword>
<evidence type="ECO:0000256" key="5">
    <source>
        <dbReference type="HAMAP-Rule" id="MF_00099"/>
    </source>
</evidence>
<dbReference type="GO" id="GO:0006935">
    <property type="term" value="P:chemotaxis"/>
    <property type="evidence" value="ECO:0007669"/>
    <property type="project" value="UniProtKB-UniRule"/>
</dbReference>
<dbReference type="GO" id="GO:0050568">
    <property type="term" value="F:protein-glutamine glutaminase activity"/>
    <property type="evidence" value="ECO:0007669"/>
    <property type="project" value="UniProtKB-UniRule"/>
</dbReference>
<name>A0A518EKB2_9BACT</name>
<dbReference type="CDD" id="cd16432">
    <property type="entry name" value="CheB_Rec"/>
    <property type="match status" value="1"/>
</dbReference>
<dbReference type="SMART" id="SM00448">
    <property type="entry name" value="REC"/>
    <property type="match status" value="1"/>
</dbReference>
<dbReference type="InterPro" id="IPR000673">
    <property type="entry name" value="Sig_transdc_resp-reg_Me-estase"/>
</dbReference>
<dbReference type="OrthoDB" id="9793421at2"/>
<feature type="domain" description="CheB-type methylesterase" evidence="9">
    <location>
        <begin position="164"/>
        <end position="356"/>
    </location>
</feature>
<dbReference type="Pfam" id="PF01339">
    <property type="entry name" value="CheB_methylest"/>
    <property type="match status" value="1"/>
</dbReference>
<organism evidence="10 11">
    <name type="scientific">Saltatorellus ferox</name>
    <dbReference type="NCBI Taxonomy" id="2528018"/>
    <lineage>
        <taxon>Bacteria</taxon>
        <taxon>Pseudomonadati</taxon>
        <taxon>Planctomycetota</taxon>
        <taxon>Planctomycetia</taxon>
        <taxon>Planctomycetia incertae sedis</taxon>
        <taxon>Saltatorellus</taxon>
    </lineage>
</organism>
<comment type="PTM">
    <text evidence="5">Phosphorylated by CheA. Phosphorylation of the N-terminal regulatory domain activates the methylesterase activity.</text>
</comment>
<feature type="active site" evidence="5 6">
    <location>
        <position position="202"/>
    </location>
</feature>
<feature type="active site" evidence="5 6">
    <location>
        <position position="298"/>
    </location>
</feature>
<evidence type="ECO:0000313" key="11">
    <source>
        <dbReference type="Proteomes" id="UP000320390"/>
    </source>
</evidence>
<evidence type="ECO:0000256" key="6">
    <source>
        <dbReference type="PROSITE-ProRule" id="PRU00050"/>
    </source>
</evidence>
<feature type="active site" evidence="5 6">
    <location>
        <position position="176"/>
    </location>
</feature>
<dbReference type="Proteomes" id="UP000320390">
    <property type="component" value="Chromosome"/>
</dbReference>
<comment type="similarity">
    <text evidence="5">Belongs to the CheB family.</text>
</comment>
<dbReference type="NCBIfam" id="NF009206">
    <property type="entry name" value="PRK12555.1"/>
    <property type="match status" value="1"/>
</dbReference>
<feature type="domain" description="Response regulatory" evidence="8">
    <location>
        <begin position="9"/>
        <end position="126"/>
    </location>
</feature>
<dbReference type="EC" id="3.5.1.44" evidence="5"/>
<dbReference type="PROSITE" id="PS50122">
    <property type="entry name" value="CHEB"/>
    <property type="match status" value="1"/>
</dbReference>
<comment type="function">
    <text evidence="5">Involved in chemotaxis. Part of a chemotaxis signal transduction system that modulates chemotaxis in response to various stimuli. Catalyzes the demethylation of specific methylglutamate residues introduced into the chemoreceptors (methyl-accepting chemotaxis proteins or MCP) by CheR. Also mediates the irreversible deamidation of specific glutamine residues to glutamic acid.</text>
</comment>